<protein>
    <submittedName>
        <fullName evidence="1">Uncharacterized protein</fullName>
    </submittedName>
</protein>
<proteinExistence type="predicted"/>
<gene>
    <name evidence="1" type="ORF">CA13_39720</name>
</gene>
<accession>A0A5C5Z545</accession>
<evidence type="ECO:0000313" key="2">
    <source>
        <dbReference type="Proteomes" id="UP000315010"/>
    </source>
</evidence>
<comment type="caution">
    <text evidence="1">The sequence shown here is derived from an EMBL/GenBank/DDBJ whole genome shotgun (WGS) entry which is preliminary data.</text>
</comment>
<dbReference type="AlphaFoldDB" id="A0A5C5Z545"/>
<dbReference type="Proteomes" id="UP000315010">
    <property type="component" value="Unassembled WGS sequence"/>
</dbReference>
<keyword evidence="2" id="KW-1185">Reference proteome</keyword>
<name>A0A5C5Z545_9BACT</name>
<organism evidence="1 2">
    <name type="scientific">Novipirellula herctigrandis</name>
    <dbReference type="NCBI Taxonomy" id="2527986"/>
    <lineage>
        <taxon>Bacteria</taxon>
        <taxon>Pseudomonadati</taxon>
        <taxon>Planctomycetota</taxon>
        <taxon>Planctomycetia</taxon>
        <taxon>Pirellulales</taxon>
        <taxon>Pirellulaceae</taxon>
        <taxon>Novipirellula</taxon>
    </lineage>
</organism>
<reference evidence="1 2" key="1">
    <citation type="submission" date="2019-02" db="EMBL/GenBank/DDBJ databases">
        <title>Deep-cultivation of Planctomycetes and their phenomic and genomic characterization uncovers novel biology.</title>
        <authorList>
            <person name="Wiegand S."/>
            <person name="Jogler M."/>
            <person name="Boedeker C."/>
            <person name="Pinto D."/>
            <person name="Vollmers J."/>
            <person name="Rivas-Marin E."/>
            <person name="Kohn T."/>
            <person name="Peeters S.H."/>
            <person name="Heuer A."/>
            <person name="Rast P."/>
            <person name="Oberbeckmann S."/>
            <person name="Bunk B."/>
            <person name="Jeske O."/>
            <person name="Meyerdierks A."/>
            <person name="Storesund J.E."/>
            <person name="Kallscheuer N."/>
            <person name="Luecker S."/>
            <person name="Lage O.M."/>
            <person name="Pohl T."/>
            <person name="Merkel B.J."/>
            <person name="Hornburger P."/>
            <person name="Mueller R.-W."/>
            <person name="Bruemmer F."/>
            <person name="Labrenz M."/>
            <person name="Spormann A.M."/>
            <person name="Op Den Camp H."/>
            <person name="Overmann J."/>
            <person name="Amann R."/>
            <person name="Jetten M.S.M."/>
            <person name="Mascher T."/>
            <person name="Medema M.H."/>
            <person name="Devos D.P."/>
            <person name="Kaster A.-K."/>
            <person name="Ovreas L."/>
            <person name="Rohde M."/>
            <person name="Galperin M.Y."/>
            <person name="Jogler C."/>
        </authorList>
    </citation>
    <scope>NUCLEOTIDE SEQUENCE [LARGE SCALE GENOMIC DNA]</scope>
    <source>
        <strain evidence="1 2">CA13</strain>
    </source>
</reference>
<sequence precursor="true">MAVLLNILPLLDYPSLRRYRLDKSIGSYRRWCVLDTSRTRRKELPDYEDYNSSTIIGHRSTNAWR</sequence>
<dbReference type="EMBL" id="SJPJ01000001">
    <property type="protein sequence ID" value="TWT82509.1"/>
    <property type="molecule type" value="Genomic_DNA"/>
</dbReference>
<evidence type="ECO:0000313" key="1">
    <source>
        <dbReference type="EMBL" id="TWT82509.1"/>
    </source>
</evidence>